<organism evidence="1 2">
    <name type="scientific">Haemaphysalis longicornis</name>
    <name type="common">Bush tick</name>
    <dbReference type="NCBI Taxonomy" id="44386"/>
    <lineage>
        <taxon>Eukaryota</taxon>
        <taxon>Metazoa</taxon>
        <taxon>Ecdysozoa</taxon>
        <taxon>Arthropoda</taxon>
        <taxon>Chelicerata</taxon>
        <taxon>Arachnida</taxon>
        <taxon>Acari</taxon>
        <taxon>Parasitiformes</taxon>
        <taxon>Ixodida</taxon>
        <taxon>Ixodoidea</taxon>
        <taxon>Ixodidae</taxon>
        <taxon>Haemaphysalinae</taxon>
        <taxon>Haemaphysalis</taxon>
    </lineage>
</organism>
<sequence length="107" mass="11553">MHPSHHQDHRQAMDMALHKQYHSNPEVCYADTVSYPGRSAVTAVVVDHRGKAVSSCSLTTSRTDTGEEVAIALTITGTRASVIISDSKTAMRIYARGRVSSTEAAPL</sequence>
<reference evidence="1 2" key="1">
    <citation type="journal article" date="2020" name="Cell">
        <title>Large-Scale Comparative Analyses of Tick Genomes Elucidate Their Genetic Diversity and Vector Capacities.</title>
        <authorList>
            <consortium name="Tick Genome and Microbiome Consortium (TIGMIC)"/>
            <person name="Jia N."/>
            <person name="Wang J."/>
            <person name="Shi W."/>
            <person name="Du L."/>
            <person name="Sun Y."/>
            <person name="Zhan W."/>
            <person name="Jiang J.F."/>
            <person name="Wang Q."/>
            <person name="Zhang B."/>
            <person name="Ji P."/>
            <person name="Bell-Sakyi L."/>
            <person name="Cui X.M."/>
            <person name="Yuan T.T."/>
            <person name="Jiang B.G."/>
            <person name="Yang W.F."/>
            <person name="Lam T.T."/>
            <person name="Chang Q.C."/>
            <person name="Ding S.J."/>
            <person name="Wang X.J."/>
            <person name="Zhu J.G."/>
            <person name="Ruan X.D."/>
            <person name="Zhao L."/>
            <person name="Wei J.T."/>
            <person name="Ye R.Z."/>
            <person name="Que T.C."/>
            <person name="Du C.H."/>
            <person name="Zhou Y.H."/>
            <person name="Cheng J.X."/>
            <person name="Dai P.F."/>
            <person name="Guo W.B."/>
            <person name="Han X.H."/>
            <person name="Huang E.J."/>
            <person name="Li L.F."/>
            <person name="Wei W."/>
            <person name="Gao Y.C."/>
            <person name="Liu J.Z."/>
            <person name="Shao H.Z."/>
            <person name="Wang X."/>
            <person name="Wang C.C."/>
            <person name="Yang T.C."/>
            <person name="Huo Q.B."/>
            <person name="Li W."/>
            <person name="Chen H.Y."/>
            <person name="Chen S.E."/>
            <person name="Zhou L.G."/>
            <person name="Ni X.B."/>
            <person name="Tian J.H."/>
            <person name="Sheng Y."/>
            <person name="Liu T."/>
            <person name="Pan Y.S."/>
            <person name="Xia L.Y."/>
            <person name="Li J."/>
            <person name="Zhao F."/>
            <person name="Cao W.C."/>
        </authorList>
    </citation>
    <scope>NUCLEOTIDE SEQUENCE [LARGE SCALE GENOMIC DNA]</scope>
    <source>
        <strain evidence="1">HaeL-2018</strain>
    </source>
</reference>
<dbReference type="VEuPathDB" id="VectorBase:HLOH_057541"/>
<accession>A0A9J6GUS7</accession>
<dbReference type="Proteomes" id="UP000821853">
    <property type="component" value="Unassembled WGS sequence"/>
</dbReference>
<evidence type="ECO:0000313" key="1">
    <source>
        <dbReference type="EMBL" id="KAH9378947.1"/>
    </source>
</evidence>
<proteinExistence type="predicted"/>
<name>A0A9J6GUS7_HAELO</name>
<protein>
    <submittedName>
        <fullName evidence="1">Uncharacterized protein</fullName>
    </submittedName>
</protein>
<gene>
    <name evidence="1" type="ORF">HPB48_003334</name>
</gene>
<dbReference type="AlphaFoldDB" id="A0A9J6GUS7"/>
<dbReference type="OrthoDB" id="10563232at2759"/>
<dbReference type="EMBL" id="JABSTR010000009">
    <property type="protein sequence ID" value="KAH9378947.1"/>
    <property type="molecule type" value="Genomic_DNA"/>
</dbReference>
<evidence type="ECO:0000313" key="2">
    <source>
        <dbReference type="Proteomes" id="UP000821853"/>
    </source>
</evidence>
<keyword evidence="2" id="KW-1185">Reference proteome</keyword>
<dbReference type="OMA" id="AMDMALH"/>
<comment type="caution">
    <text evidence="1">The sequence shown here is derived from an EMBL/GenBank/DDBJ whole genome shotgun (WGS) entry which is preliminary data.</text>
</comment>